<dbReference type="Proteomes" id="UP000639419">
    <property type="component" value="Unassembled WGS sequence"/>
</dbReference>
<protein>
    <submittedName>
        <fullName evidence="1">Uncharacterized protein</fullName>
    </submittedName>
</protein>
<feature type="non-terminal residue" evidence="1">
    <location>
        <position position="74"/>
    </location>
</feature>
<comment type="caution">
    <text evidence="1">The sequence shown here is derived from an EMBL/GenBank/DDBJ whole genome shotgun (WGS) entry which is preliminary data.</text>
</comment>
<evidence type="ECO:0000313" key="1">
    <source>
        <dbReference type="EMBL" id="NUB23112.1"/>
    </source>
</evidence>
<proteinExistence type="predicted"/>
<reference evidence="1 2" key="1">
    <citation type="submission" date="2019-10" db="EMBL/GenBank/DDBJ databases">
        <title>Genome sequence of Azospirillum formosense CC-Nfb-7.</title>
        <authorList>
            <person name="Ambrosini A."/>
            <person name="Sant'Anna F.H."/>
            <person name="Cassan F.D."/>
            <person name="Souza E.M."/>
            <person name="Passaglia L.M.P."/>
        </authorList>
    </citation>
    <scope>NUCLEOTIDE SEQUENCE [LARGE SCALE GENOMIC DNA]</scope>
    <source>
        <strain evidence="1 2">CC-NFb-7</strain>
    </source>
</reference>
<keyword evidence="2" id="KW-1185">Reference proteome</keyword>
<name>A0ABX2L562_9PROT</name>
<gene>
    <name evidence="1" type="ORF">GBZ26_28690</name>
</gene>
<evidence type="ECO:0000313" key="2">
    <source>
        <dbReference type="Proteomes" id="UP000639419"/>
    </source>
</evidence>
<sequence length="74" mass="7880">MRDAGHDGILFDTMCVSCAFLRPGAARRKSVGRAQHAATSTPQQAQGLEAMRAVAFSQSLPIDAPDALIDVERP</sequence>
<dbReference type="EMBL" id="WHOR01000437">
    <property type="protein sequence ID" value="NUB23112.1"/>
    <property type="molecule type" value="Genomic_DNA"/>
</dbReference>
<organism evidence="1 2">
    <name type="scientific">Azospirillum formosense</name>
    <dbReference type="NCBI Taxonomy" id="861533"/>
    <lineage>
        <taxon>Bacteria</taxon>
        <taxon>Pseudomonadati</taxon>
        <taxon>Pseudomonadota</taxon>
        <taxon>Alphaproteobacteria</taxon>
        <taxon>Rhodospirillales</taxon>
        <taxon>Azospirillaceae</taxon>
        <taxon>Azospirillum</taxon>
    </lineage>
</organism>
<accession>A0ABX2L562</accession>